<dbReference type="PANTHER" id="PTHR30588">
    <property type="entry name" value="BRANCHED-CHAIN AMINO ACID TRANSPORT SYSTEM 2 CARRIER PROTEIN"/>
    <property type="match status" value="1"/>
</dbReference>
<keyword evidence="5 9" id="KW-0812">Transmembrane</keyword>
<reference evidence="10 11" key="1">
    <citation type="journal article" date="2012" name="Int. J. Syst. Evol. Microbiol.">
        <title>Vibrio caribbeanicus sp. nov., isolated from the marine sponge Scleritoderma cyanea.</title>
        <authorList>
            <person name="Hoffmann M."/>
            <person name="Monday S.R."/>
            <person name="Allard M.W."/>
            <person name="Strain E.A."/>
            <person name="Whittaker P."/>
            <person name="Naum M."/>
            <person name="McCarthy P.J."/>
            <person name="Lopez J.V."/>
            <person name="Fischer M."/>
            <person name="Brown E.W."/>
        </authorList>
    </citation>
    <scope>NUCLEOTIDE SEQUENCE [LARGE SCALE GENOMIC DNA]</scope>
    <source>
        <strain evidence="10 11">LMG 19158</strain>
    </source>
</reference>
<feature type="transmembrane region" description="Helical" evidence="9">
    <location>
        <begin position="403"/>
        <end position="424"/>
    </location>
</feature>
<dbReference type="Pfam" id="PF05525">
    <property type="entry name" value="Branch_AA_trans"/>
    <property type="match status" value="1"/>
</dbReference>
<dbReference type="Proteomes" id="UP000004349">
    <property type="component" value="Unassembled WGS sequence"/>
</dbReference>
<feature type="transmembrane region" description="Helical" evidence="9">
    <location>
        <begin position="151"/>
        <end position="169"/>
    </location>
</feature>
<evidence type="ECO:0000256" key="3">
    <source>
        <dbReference type="ARBA" id="ARBA00022448"/>
    </source>
</evidence>
<evidence type="ECO:0000256" key="8">
    <source>
        <dbReference type="ARBA" id="ARBA00023136"/>
    </source>
</evidence>
<feature type="transmembrane region" description="Helical" evidence="9">
    <location>
        <begin position="344"/>
        <end position="361"/>
    </location>
</feature>
<keyword evidence="6 9" id="KW-0029">Amino-acid transport</keyword>
<keyword evidence="4" id="KW-1003">Cell membrane</keyword>
<evidence type="ECO:0000256" key="9">
    <source>
        <dbReference type="RuleBase" id="RU362122"/>
    </source>
</evidence>
<feature type="transmembrane region" description="Helical" evidence="9">
    <location>
        <begin position="282"/>
        <end position="307"/>
    </location>
</feature>
<name>F9RL76_9VIBR</name>
<feature type="transmembrane region" description="Helical" evidence="9">
    <location>
        <begin position="319"/>
        <end position="338"/>
    </location>
</feature>
<feature type="transmembrane region" description="Helical" evidence="9">
    <location>
        <begin position="195"/>
        <end position="214"/>
    </location>
</feature>
<comment type="subcellular location">
    <subcellularLocation>
        <location evidence="9">Cell inner membrane</location>
        <topology evidence="9">Multi-pass membrane protein</topology>
    </subcellularLocation>
    <subcellularLocation>
        <location evidence="1">Cell membrane</location>
        <topology evidence="1">Multi-pass membrane protein</topology>
    </subcellularLocation>
</comment>
<dbReference type="eggNOG" id="COG1114">
    <property type="taxonomic scope" value="Bacteria"/>
</dbReference>
<dbReference type="EMBL" id="AFWE01000073">
    <property type="protein sequence ID" value="EGU38880.1"/>
    <property type="molecule type" value="Genomic_DNA"/>
</dbReference>
<dbReference type="GO" id="GO:0015188">
    <property type="term" value="F:L-isoleucine transmembrane transporter activity"/>
    <property type="evidence" value="ECO:0007669"/>
    <property type="project" value="TreeGrafter"/>
</dbReference>
<dbReference type="GO" id="GO:0005886">
    <property type="term" value="C:plasma membrane"/>
    <property type="evidence" value="ECO:0007669"/>
    <property type="project" value="UniProtKB-SubCell"/>
</dbReference>
<protein>
    <recommendedName>
        <fullName evidence="9">Branched-chain amino acid transport system carrier protein</fullName>
    </recommendedName>
</protein>
<dbReference type="GO" id="GO:0015818">
    <property type="term" value="P:isoleucine transport"/>
    <property type="evidence" value="ECO:0007669"/>
    <property type="project" value="TreeGrafter"/>
</dbReference>
<dbReference type="InterPro" id="IPR004685">
    <property type="entry name" value="Brnchd-chn_aa_trnsp_Livcs"/>
</dbReference>
<comment type="similarity">
    <text evidence="2 9">Belongs to the branched chain amino acid transporter family.</text>
</comment>
<feature type="transmembrane region" description="Helical" evidence="9">
    <location>
        <begin position="226"/>
        <end position="250"/>
    </location>
</feature>
<keyword evidence="3 9" id="KW-0813">Transport</keyword>
<dbReference type="GO" id="GO:0015820">
    <property type="term" value="P:L-leucine transport"/>
    <property type="evidence" value="ECO:0007669"/>
    <property type="project" value="TreeGrafter"/>
</dbReference>
<evidence type="ECO:0000256" key="2">
    <source>
        <dbReference type="ARBA" id="ARBA00008540"/>
    </source>
</evidence>
<comment type="caution">
    <text evidence="10">The sequence shown here is derived from an EMBL/GenBank/DDBJ whole genome shotgun (WGS) entry which is preliminary data.</text>
</comment>
<dbReference type="GO" id="GO:0015190">
    <property type="term" value="F:L-leucine transmembrane transporter activity"/>
    <property type="evidence" value="ECO:0007669"/>
    <property type="project" value="TreeGrafter"/>
</dbReference>
<evidence type="ECO:0000256" key="6">
    <source>
        <dbReference type="ARBA" id="ARBA00022970"/>
    </source>
</evidence>
<keyword evidence="7 9" id="KW-1133">Transmembrane helix</keyword>
<evidence type="ECO:0000256" key="1">
    <source>
        <dbReference type="ARBA" id="ARBA00004651"/>
    </source>
</evidence>
<feature type="transmembrane region" description="Helical" evidence="9">
    <location>
        <begin position="41"/>
        <end position="65"/>
    </location>
</feature>
<feature type="transmembrane region" description="Helical" evidence="9">
    <location>
        <begin position="7"/>
        <end position="29"/>
    </location>
</feature>
<feature type="transmembrane region" description="Helical" evidence="9">
    <location>
        <begin position="370"/>
        <end position="391"/>
    </location>
</feature>
<feature type="transmembrane region" description="Helical" evidence="9">
    <location>
        <begin position="120"/>
        <end position="139"/>
    </location>
</feature>
<dbReference type="PANTHER" id="PTHR30588:SF0">
    <property type="entry name" value="BRANCHED-CHAIN AMINO ACID PERMEASE BRNQ"/>
    <property type="match status" value="1"/>
</dbReference>
<accession>F9RL76</accession>
<evidence type="ECO:0000313" key="11">
    <source>
        <dbReference type="Proteomes" id="UP000004349"/>
    </source>
</evidence>
<feature type="transmembrane region" description="Helical" evidence="9">
    <location>
        <begin position="77"/>
        <end position="100"/>
    </location>
</feature>
<comment type="function">
    <text evidence="9">Component of the transport system for branched-chain amino acids.</text>
</comment>
<evidence type="ECO:0000256" key="7">
    <source>
        <dbReference type="ARBA" id="ARBA00022989"/>
    </source>
</evidence>
<dbReference type="GO" id="GO:0005304">
    <property type="term" value="F:L-valine transmembrane transporter activity"/>
    <property type="evidence" value="ECO:0007669"/>
    <property type="project" value="TreeGrafter"/>
</dbReference>
<evidence type="ECO:0000313" key="10">
    <source>
        <dbReference type="EMBL" id="EGU38880.1"/>
    </source>
</evidence>
<dbReference type="RefSeq" id="WP_005594022.1">
    <property type="nucleotide sequence ID" value="NZ_AFWE01000073.1"/>
</dbReference>
<sequence>MKQTLKLTDIIALGFMLFAFFLGAGNIIFPPLAGQLAGDNVIPAMGGFLLTAVGLPLLTIVAIAVAGGSWAKLTQDLPVKAATVMAVLIFIIIGPAFAAPRTGLVAYEMAVKPFFAHAEQIHLTVFSILFFVIAMSFSWSQGKLIDVIGKILTPVLFIGLIILAGAVFLDPQGEIIAAQGEYLTHPLQKGFLEGYNTMDTFGSLMFGVLIVDAIRSKGITEQKPTTHYLILAGLIAAVGLTFVYVSLFYLGATSSVVAAGADNGGLVLSLYVQALFGSYGQIVLSVIVLLACLTTAIGLISACSDYFSSLTSISYKKWVVINGAACALVANVGLAQLISLSVPVLFALYPVAIALVVLTFMRKKLPNSRLAYRVVLLVSLLFALVDAAKIVGLDVSAFNVLPLFDVGMGWVLPTLAAMICVCFVGKVDQPVLVEENA</sequence>
<keyword evidence="8 9" id="KW-0472">Membrane</keyword>
<organism evidence="10 11">
    <name type="scientific">Vibrio scophthalmi LMG 19158</name>
    <dbReference type="NCBI Taxonomy" id="870967"/>
    <lineage>
        <taxon>Bacteria</taxon>
        <taxon>Pseudomonadati</taxon>
        <taxon>Pseudomonadota</taxon>
        <taxon>Gammaproteobacteria</taxon>
        <taxon>Vibrionales</taxon>
        <taxon>Vibrionaceae</taxon>
        <taxon>Vibrio</taxon>
    </lineage>
</organism>
<evidence type="ECO:0000256" key="5">
    <source>
        <dbReference type="ARBA" id="ARBA00022692"/>
    </source>
</evidence>
<evidence type="ECO:0000256" key="4">
    <source>
        <dbReference type="ARBA" id="ARBA00022475"/>
    </source>
</evidence>
<gene>
    <name evidence="10" type="ORF">VIS19158_04908</name>
</gene>
<proteinExistence type="inferred from homology"/>
<dbReference type="NCBIfam" id="TIGR00796">
    <property type="entry name" value="livcs"/>
    <property type="match status" value="1"/>
</dbReference>
<dbReference type="AlphaFoldDB" id="F9RL76"/>